<reference evidence="1" key="1">
    <citation type="submission" date="2014-09" db="EMBL/GenBank/DDBJ databases">
        <authorList>
            <person name="Magalhaes I.L.F."/>
            <person name="Oliveira U."/>
            <person name="Santos F.R."/>
            <person name="Vidigal T.H.D.A."/>
            <person name="Brescovit A.D."/>
            <person name="Santos A.J."/>
        </authorList>
    </citation>
    <scope>NUCLEOTIDE SEQUENCE</scope>
    <source>
        <tissue evidence="1">Shoot tissue taken approximately 20 cm above the soil surface</tissue>
    </source>
</reference>
<name>A0A0A9GTV4_ARUDO</name>
<accession>A0A0A9GTV4</accession>
<sequence length="14" mass="1698">MACVYKYLVVLPWL</sequence>
<organism evidence="1">
    <name type="scientific">Arundo donax</name>
    <name type="common">Giant reed</name>
    <name type="synonym">Donax arundinaceus</name>
    <dbReference type="NCBI Taxonomy" id="35708"/>
    <lineage>
        <taxon>Eukaryota</taxon>
        <taxon>Viridiplantae</taxon>
        <taxon>Streptophyta</taxon>
        <taxon>Embryophyta</taxon>
        <taxon>Tracheophyta</taxon>
        <taxon>Spermatophyta</taxon>
        <taxon>Magnoliopsida</taxon>
        <taxon>Liliopsida</taxon>
        <taxon>Poales</taxon>
        <taxon>Poaceae</taxon>
        <taxon>PACMAD clade</taxon>
        <taxon>Arundinoideae</taxon>
        <taxon>Arundineae</taxon>
        <taxon>Arundo</taxon>
    </lineage>
</organism>
<reference evidence="1" key="2">
    <citation type="journal article" date="2015" name="Data Brief">
        <title>Shoot transcriptome of the giant reed, Arundo donax.</title>
        <authorList>
            <person name="Barrero R.A."/>
            <person name="Guerrero F.D."/>
            <person name="Moolhuijzen P."/>
            <person name="Goolsby J.A."/>
            <person name="Tidwell J."/>
            <person name="Bellgard S.E."/>
            <person name="Bellgard M.I."/>
        </authorList>
    </citation>
    <scope>NUCLEOTIDE SEQUENCE</scope>
    <source>
        <tissue evidence="1">Shoot tissue taken approximately 20 cm above the soil surface</tissue>
    </source>
</reference>
<evidence type="ECO:0000313" key="1">
    <source>
        <dbReference type="EMBL" id="JAE23993.1"/>
    </source>
</evidence>
<proteinExistence type="predicted"/>
<dbReference type="EMBL" id="GBRH01173903">
    <property type="protein sequence ID" value="JAE23993.1"/>
    <property type="molecule type" value="Transcribed_RNA"/>
</dbReference>
<protein>
    <submittedName>
        <fullName evidence="1">Uncharacterized protein</fullName>
    </submittedName>
</protein>